<name>S4XQJ4_SORCE</name>
<gene>
    <name evidence="1" type="ORF">SCE1572_09295</name>
</gene>
<reference evidence="1 2" key="1">
    <citation type="journal article" date="2013" name="Sci. Rep.">
        <title>Extraordinary expansion of a Sorangium cellulosum genome from an alkaline milieu.</title>
        <authorList>
            <person name="Han K."/>
            <person name="Li Z.F."/>
            <person name="Peng R."/>
            <person name="Zhu L.P."/>
            <person name="Zhou T."/>
            <person name="Wang L.G."/>
            <person name="Li S.G."/>
            <person name="Zhang X.B."/>
            <person name="Hu W."/>
            <person name="Wu Z.H."/>
            <person name="Qin N."/>
            <person name="Li Y.Z."/>
        </authorList>
    </citation>
    <scope>NUCLEOTIDE SEQUENCE [LARGE SCALE GENOMIC DNA]</scope>
    <source>
        <strain evidence="1 2">So0157-2</strain>
    </source>
</reference>
<dbReference type="HOGENOM" id="CLU_3391391_0_0_7"/>
<proteinExistence type="predicted"/>
<evidence type="ECO:0000313" key="2">
    <source>
        <dbReference type="Proteomes" id="UP000014803"/>
    </source>
</evidence>
<evidence type="ECO:0000313" key="1">
    <source>
        <dbReference type="EMBL" id="AGP34686.1"/>
    </source>
</evidence>
<organism evidence="1 2">
    <name type="scientific">Sorangium cellulosum So0157-2</name>
    <dbReference type="NCBI Taxonomy" id="1254432"/>
    <lineage>
        <taxon>Bacteria</taxon>
        <taxon>Pseudomonadati</taxon>
        <taxon>Myxococcota</taxon>
        <taxon>Polyangia</taxon>
        <taxon>Polyangiales</taxon>
        <taxon>Polyangiaceae</taxon>
        <taxon>Sorangium</taxon>
    </lineage>
</organism>
<sequence length="32" mass="3454">MVGPFEFTTGVEPMVIGDYMPVEGSTLLHIAD</sequence>
<dbReference type="KEGG" id="scu:SCE1572_09295"/>
<dbReference type="AlphaFoldDB" id="S4XQJ4"/>
<dbReference type="Proteomes" id="UP000014803">
    <property type="component" value="Chromosome"/>
</dbReference>
<dbReference type="EMBL" id="CP003969">
    <property type="protein sequence ID" value="AGP34686.1"/>
    <property type="molecule type" value="Genomic_DNA"/>
</dbReference>
<dbReference type="STRING" id="1254432.SCE1572_09295"/>
<accession>S4XQJ4</accession>
<protein>
    <submittedName>
        <fullName evidence="1">Uncharacterized protein</fullName>
    </submittedName>
</protein>